<dbReference type="AlphaFoldDB" id="A0AAD4IA25"/>
<dbReference type="InterPro" id="IPR027417">
    <property type="entry name" value="P-loop_NTPase"/>
</dbReference>
<dbReference type="GO" id="GO:0005524">
    <property type="term" value="F:ATP binding"/>
    <property type="evidence" value="ECO:0007669"/>
    <property type="project" value="InterPro"/>
</dbReference>
<name>A0AAD4IA25_9PLEO</name>
<evidence type="ECO:0000313" key="5">
    <source>
        <dbReference type="EMBL" id="KAG9190786.1"/>
    </source>
</evidence>
<keyword evidence="2 5" id="KW-0032">Aminotransferase</keyword>
<organism evidence="5 6">
    <name type="scientific">Alternaria panax</name>
    <dbReference type="NCBI Taxonomy" id="48097"/>
    <lineage>
        <taxon>Eukaryota</taxon>
        <taxon>Fungi</taxon>
        <taxon>Dikarya</taxon>
        <taxon>Ascomycota</taxon>
        <taxon>Pezizomycotina</taxon>
        <taxon>Dothideomycetes</taxon>
        <taxon>Pleosporomycetidae</taxon>
        <taxon>Pleosporales</taxon>
        <taxon>Pleosporineae</taxon>
        <taxon>Pleosporaceae</taxon>
        <taxon>Alternaria</taxon>
        <taxon>Alternaria sect. Panax</taxon>
    </lineage>
</organism>
<dbReference type="InterPro" id="IPR015422">
    <property type="entry name" value="PyrdxlP-dep_Trfase_small"/>
</dbReference>
<dbReference type="Gene3D" id="3.40.50.300">
    <property type="entry name" value="P-loop containing nucleotide triphosphate hydrolases"/>
    <property type="match status" value="1"/>
</dbReference>
<dbReference type="Gene3D" id="3.40.640.10">
    <property type="entry name" value="Type I PLP-dependent aspartate aminotransferase-like (Major domain)"/>
    <property type="match status" value="1"/>
</dbReference>
<dbReference type="GO" id="GO:0005739">
    <property type="term" value="C:mitochondrion"/>
    <property type="evidence" value="ECO:0007669"/>
    <property type="project" value="UniProtKB-SubCell"/>
</dbReference>
<dbReference type="GO" id="GO:0030170">
    <property type="term" value="F:pyridoxal phosphate binding"/>
    <property type="evidence" value="ECO:0007669"/>
    <property type="project" value="InterPro"/>
</dbReference>
<dbReference type="EMBL" id="JAANER010000004">
    <property type="protein sequence ID" value="KAG9190786.1"/>
    <property type="molecule type" value="Genomic_DNA"/>
</dbReference>
<dbReference type="InterPro" id="IPR049704">
    <property type="entry name" value="Aminotrans_3_PPA_site"/>
</dbReference>
<dbReference type="Pfam" id="PF13500">
    <property type="entry name" value="AAA_26"/>
    <property type="match status" value="1"/>
</dbReference>
<dbReference type="CDD" id="cd03109">
    <property type="entry name" value="DTBS"/>
    <property type="match status" value="1"/>
</dbReference>
<dbReference type="HAMAP" id="MF_00336">
    <property type="entry name" value="BioD"/>
    <property type="match status" value="1"/>
</dbReference>
<dbReference type="GO" id="GO:0004141">
    <property type="term" value="F:dethiobiotin synthase activity"/>
    <property type="evidence" value="ECO:0007669"/>
    <property type="project" value="UniProtKB-EC"/>
</dbReference>
<reference evidence="5" key="1">
    <citation type="submission" date="2021-07" db="EMBL/GenBank/DDBJ databases">
        <title>Genome Resource of American Ginseng Black Spot Pathogen Alternaria panax.</title>
        <authorList>
            <person name="Qiu C."/>
            <person name="Wang W."/>
            <person name="Liu Z."/>
        </authorList>
    </citation>
    <scope>NUCLEOTIDE SEQUENCE</scope>
    <source>
        <strain evidence="5">BNCC115425</strain>
    </source>
</reference>
<proteinExistence type="inferred from homology"/>
<comment type="caution">
    <text evidence="5">The sequence shown here is derived from an EMBL/GenBank/DDBJ whole genome shotgun (WGS) entry which is preliminary data.</text>
</comment>
<keyword evidence="5" id="KW-0436">Ligase</keyword>
<dbReference type="InterPro" id="IPR015421">
    <property type="entry name" value="PyrdxlP-dep_Trfase_major"/>
</dbReference>
<dbReference type="GO" id="GO:0009102">
    <property type="term" value="P:biotin biosynthetic process"/>
    <property type="evidence" value="ECO:0007669"/>
    <property type="project" value="InterPro"/>
</dbReference>
<dbReference type="PANTHER" id="PTHR42684:SF3">
    <property type="entry name" value="ADENOSYLMETHIONINE-8-AMINO-7-OXONONANOATE AMINOTRANSFERASE"/>
    <property type="match status" value="1"/>
</dbReference>
<dbReference type="PROSITE" id="PS00600">
    <property type="entry name" value="AA_TRANSFER_CLASS_3"/>
    <property type="match status" value="1"/>
</dbReference>
<keyword evidence="3 5" id="KW-0808">Transferase</keyword>
<dbReference type="InterPro" id="IPR005814">
    <property type="entry name" value="Aminotrans_3"/>
</dbReference>
<dbReference type="SUPFAM" id="SSF53383">
    <property type="entry name" value="PLP-dependent transferases"/>
    <property type="match status" value="1"/>
</dbReference>
<keyword evidence="4" id="KW-0663">Pyridoxal phosphate</keyword>
<protein>
    <submittedName>
        <fullName evidence="5">Bifunctional dethiobiotin synthetase / adenosylmethionine---8-amino-7-oxononanoate aminotransferase</fullName>
        <ecNumber evidence="5">2.6.1.62</ecNumber>
        <ecNumber evidence="5">6.3.3.3</ecNumber>
    </submittedName>
</protein>
<dbReference type="GO" id="GO:0004015">
    <property type="term" value="F:adenosylmethionine-8-amino-7-oxononanoate transaminase activity"/>
    <property type="evidence" value="ECO:0007669"/>
    <property type="project" value="UniProtKB-EC"/>
</dbReference>
<dbReference type="Proteomes" id="UP001199106">
    <property type="component" value="Unassembled WGS sequence"/>
</dbReference>
<dbReference type="Gene3D" id="3.90.1150.10">
    <property type="entry name" value="Aspartate Aminotransferase, domain 1"/>
    <property type="match status" value="1"/>
</dbReference>
<dbReference type="FunFam" id="3.90.1150.10:FF:000080">
    <property type="entry name" value="Bifunctional dethiobiotin synthetase/adenosylmethionine-8-amino-7-oxononanoate aminotransferase"/>
    <property type="match status" value="1"/>
</dbReference>
<keyword evidence="6" id="KW-1185">Reference proteome</keyword>
<dbReference type="InterPro" id="IPR004472">
    <property type="entry name" value="DTB_synth_BioD"/>
</dbReference>
<evidence type="ECO:0000256" key="1">
    <source>
        <dbReference type="ARBA" id="ARBA00004173"/>
    </source>
</evidence>
<dbReference type="EC" id="2.6.1.62" evidence="5"/>
<dbReference type="PANTHER" id="PTHR42684">
    <property type="entry name" value="ADENOSYLMETHIONINE-8-AMINO-7-OXONONANOATE AMINOTRANSFERASE"/>
    <property type="match status" value="1"/>
</dbReference>
<evidence type="ECO:0000256" key="4">
    <source>
        <dbReference type="ARBA" id="ARBA00022898"/>
    </source>
</evidence>
<accession>A0AAD4IA25</accession>
<dbReference type="EC" id="6.3.3.3" evidence="5"/>
<dbReference type="GO" id="GO:0000287">
    <property type="term" value="F:magnesium ion binding"/>
    <property type="evidence" value="ECO:0007669"/>
    <property type="project" value="InterPro"/>
</dbReference>
<dbReference type="SUPFAM" id="SSF52540">
    <property type="entry name" value="P-loop containing nucleoside triphosphate hydrolases"/>
    <property type="match status" value="1"/>
</dbReference>
<dbReference type="Pfam" id="PF00202">
    <property type="entry name" value="Aminotran_3"/>
    <property type="match status" value="2"/>
</dbReference>
<evidence type="ECO:0000256" key="3">
    <source>
        <dbReference type="ARBA" id="ARBA00022679"/>
    </source>
</evidence>
<gene>
    <name evidence="5" type="ORF">G6011_08874</name>
</gene>
<evidence type="ECO:0000256" key="2">
    <source>
        <dbReference type="ARBA" id="ARBA00022576"/>
    </source>
</evidence>
<dbReference type="InterPro" id="IPR015424">
    <property type="entry name" value="PyrdxlP-dep_Trfase"/>
</dbReference>
<sequence length="808" mass="89391">MAKVPGGLWKNTVAVQIYGANTGVGKTVFSTLLGAHLSRHAKLKVQYIKPVSTGPADEADDSYVHKYSGQRVSTLFKFDKAVSPHIAARGSDLIPSDELISQTVFKTVQQEANTLERGYRGFSIIETAGGVLSPGPSGTPQADIFRPLRLPSVLVGDHRLGGIGSTISAAESLKIRGYDIDAVICFDDQSQYKNAPYLQKYFKDMGISTLILPWIPNLQGVVAGTKEETEIMQRYYASQSDGKEMHMVAEWLNERHRRRIIDTGTMPRRTEQAIWHPFTQHKHVKSAEDILTIDSAYGDYFQVKRKGNDKESHVENEILYPAFDGSASWWTQGLGHGNPQLALEAAYAAGRYGHVMFAGATHQPAVTLAETILGDRNSANKTRLRKVFYTDNGSTATEVGIKMALRAATKRYDWDSTKESIGILGLKGSYHGDTIGAMDASEPCVFNEKVDWYRGRGFWFDYPTFKLKNGQWIVEPPEGMEKELGPAQSFGSQDDIFDFAARGTSAHYEAYIEKTLDELVREQGRRFGALVLEPVVLGAGGMLFVDPLFQQSLVRVVRRYDFSNGSKTTDPQTEDELAWSGLPVMFDEVFTGLYRLGRFSAASFLDVHPDISVNAKLLTGGLLPLSITTASDSIFQAFWGDEKSEALLHGHSYTAHAVGCHVANKSLYTMKRLHTGEEWDRFRLPWSSTIQKLSAEARIERRDGCLWSMWSKSFVESVSKHERVEHVNALGSVLAVSLVDEGGSGYNSSAAVGLRDALLHDASEAQVQIHSRILGNVIYLMASMTATRTQLDPIEAAFKEKLDSVTKA</sequence>
<evidence type="ECO:0000313" key="6">
    <source>
        <dbReference type="Proteomes" id="UP001199106"/>
    </source>
</evidence>
<comment type="subcellular location">
    <subcellularLocation>
        <location evidence="1">Mitochondrion</location>
    </subcellularLocation>
</comment>